<sequence length="42" mass="4956">MEFGFSQKDLLAELFAKELPEFTIEFKNDLAGKPRMVHGRWK</sequence>
<evidence type="ECO:0000313" key="2">
    <source>
        <dbReference type="Proteomes" id="UP000003648"/>
    </source>
</evidence>
<reference evidence="1 2" key="1">
    <citation type="submission" date="2010-09" db="EMBL/GenBank/DDBJ databases">
        <authorList>
            <person name="Durkin A.S."/>
            <person name="Madupu R."/>
            <person name="Torralba M."/>
            <person name="Gillis M."/>
            <person name="Methe B."/>
            <person name="Sutton G."/>
            <person name="Nelson K.E."/>
        </authorList>
    </citation>
    <scope>NUCLEOTIDE SEQUENCE [LARGE SCALE GENOMIC DNA]</scope>
    <source>
        <strain evidence="1 2">LactinV 01V1-a</strain>
    </source>
</reference>
<dbReference type="AlphaFoldDB" id="E1NSY7"/>
<organism evidence="1 2">
    <name type="scientific">Lactobacillus iners LactinV 01V1-a</name>
    <dbReference type="NCBI Taxonomy" id="879297"/>
    <lineage>
        <taxon>Bacteria</taxon>
        <taxon>Bacillati</taxon>
        <taxon>Bacillota</taxon>
        <taxon>Bacilli</taxon>
        <taxon>Lactobacillales</taxon>
        <taxon>Lactobacillaceae</taxon>
        <taxon>Lactobacillus</taxon>
    </lineage>
</organism>
<proteinExistence type="predicted"/>
<comment type="caution">
    <text evidence="1">The sequence shown here is derived from an EMBL/GenBank/DDBJ whole genome shotgun (WGS) entry which is preliminary data.</text>
</comment>
<gene>
    <name evidence="1" type="ORF">HMPREF9211_0376</name>
</gene>
<name>E1NSY7_9LACO</name>
<dbReference type="EMBL" id="AEHQ01000050">
    <property type="protein sequence ID" value="EFO70793.1"/>
    <property type="molecule type" value="Genomic_DNA"/>
</dbReference>
<evidence type="ECO:0000313" key="1">
    <source>
        <dbReference type="EMBL" id="EFO70793.1"/>
    </source>
</evidence>
<accession>E1NSY7</accession>
<protein>
    <submittedName>
        <fullName evidence="1">Uncharacterized protein</fullName>
    </submittedName>
</protein>
<dbReference type="Proteomes" id="UP000003648">
    <property type="component" value="Unassembled WGS sequence"/>
</dbReference>